<gene>
    <name evidence="9" type="primary">LOC107269593</name>
</gene>
<keyword evidence="8" id="KW-1185">Reference proteome</keyword>
<dbReference type="SUPFAM" id="SSF117856">
    <property type="entry name" value="AF0104/ALDC/Ptd012-like"/>
    <property type="match status" value="1"/>
</dbReference>
<organism evidence="8 9">
    <name type="scientific">Cephus cinctus</name>
    <name type="common">Wheat stem sawfly</name>
    <dbReference type="NCBI Taxonomy" id="211228"/>
    <lineage>
        <taxon>Eukaryota</taxon>
        <taxon>Metazoa</taxon>
        <taxon>Ecdysozoa</taxon>
        <taxon>Arthropoda</taxon>
        <taxon>Hexapoda</taxon>
        <taxon>Insecta</taxon>
        <taxon>Pterygota</taxon>
        <taxon>Neoptera</taxon>
        <taxon>Endopterygota</taxon>
        <taxon>Hymenoptera</taxon>
        <taxon>Cephoidea</taxon>
        <taxon>Cephidae</taxon>
        <taxon>Cephus</taxon>
    </lineage>
</organism>
<evidence type="ECO:0000256" key="1">
    <source>
        <dbReference type="ARBA" id="ARBA00004123"/>
    </source>
</evidence>
<evidence type="ECO:0000256" key="4">
    <source>
        <dbReference type="ARBA" id="ARBA00022801"/>
    </source>
</evidence>
<evidence type="ECO:0000313" key="9">
    <source>
        <dbReference type="RefSeq" id="XP_024942655.1"/>
    </source>
</evidence>
<dbReference type="InterPro" id="IPR015021">
    <property type="entry name" value="C11orf54_DUF1907"/>
</dbReference>
<dbReference type="Proteomes" id="UP000694920">
    <property type="component" value="Unplaced"/>
</dbReference>
<evidence type="ECO:0000256" key="6">
    <source>
        <dbReference type="ARBA" id="ARBA00023242"/>
    </source>
</evidence>
<evidence type="ECO:0000259" key="7">
    <source>
        <dbReference type="SMART" id="SM01168"/>
    </source>
</evidence>
<feature type="domain" description="DUF1907" evidence="7">
    <location>
        <begin position="49"/>
        <end position="329"/>
    </location>
</feature>
<dbReference type="PANTHER" id="PTHR13204:SF1">
    <property type="entry name" value="ESTER HYDROLASE C11ORF54"/>
    <property type="match status" value="1"/>
</dbReference>
<evidence type="ECO:0000256" key="3">
    <source>
        <dbReference type="ARBA" id="ARBA00022723"/>
    </source>
</evidence>
<evidence type="ECO:0000256" key="5">
    <source>
        <dbReference type="ARBA" id="ARBA00022833"/>
    </source>
</evidence>
<protein>
    <submittedName>
        <fullName evidence="9">Ester hydrolase C11orf54 homolog isoform X1</fullName>
    </submittedName>
</protein>
<keyword evidence="6" id="KW-0539">Nucleus</keyword>
<name>A0AAJ7RKL2_CEPCN</name>
<keyword evidence="3" id="KW-0479">Metal-binding</keyword>
<evidence type="ECO:0000256" key="2">
    <source>
        <dbReference type="ARBA" id="ARBA00011245"/>
    </source>
</evidence>
<evidence type="ECO:0000313" key="8">
    <source>
        <dbReference type="Proteomes" id="UP000694920"/>
    </source>
</evidence>
<dbReference type="SMART" id="SM01168">
    <property type="entry name" value="DUF1907"/>
    <property type="match status" value="1"/>
</dbReference>
<dbReference type="GO" id="GO:0016788">
    <property type="term" value="F:hydrolase activity, acting on ester bonds"/>
    <property type="evidence" value="ECO:0007669"/>
    <property type="project" value="TreeGrafter"/>
</dbReference>
<dbReference type="GO" id="GO:0008270">
    <property type="term" value="F:zinc ion binding"/>
    <property type="evidence" value="ECO:0007669"/>
    <property type="project" value="TreeGrafter"/>
</dbReference>
<keyword evidence="5" id="KW-0862">Zinc</keyword>
<dbReference type="GeneID" id="107269593"/>
<accession>A0AAJ7RKL2</accession>
<dbReference type="RefSeq" id="XP_024942655.1">
    <property type="nucleotide sequence ID" value="XM_025086887.1"/>
</dbReference>
<dbReference type="Pfam" id="PF08925">
    <property type="entry name" value="DUF1907"/>
    <property type="match status" value="1"/>
</dbReference>
<comment type="subunit">
    <text evidence="2">Monomer.</text>
</comment>
<dbReference type="GO" id="GO:0005634">
    <property type="term" value="C:nucleus"/>
    <property type="evidence" value="ECO:0007669"/>
    <property type="project" value="UniProtKB-SubCell"/>
</dbReference>
<proteinExistence type="predicted"/>
<reference evidence="9" key="1">
    <citation type="submission" date="2025-08" db="UniProtKB">
        <authorList>
            <consortium name="RefSeq"/>
        </authorList>
    </citation>
    <scope>IDENTIFICATION</scope>
</reference>
<comment type="subcellular location">
    <subcellularLocation>
        <location evidence="1">Nucleus</location>
    </subcellularLocation>
</comment>
<dbReference type="AlphaFoldDB" id="A0AAJ7RKL2"/>
<dbReference type="CDD" id="cd17298">
    <property type="entry name" value="DUF1907"/>
    <property type="match status" value="1"/>
</dbReference>
<dbReference type="PANTHER" id="PTHR13204">
    <property type="entry name" value="PTD012 PROTEIN"/>
    <property type="match status" value="1"/>
</dbReference>
<sequence length="341" mass="38175">MPITAVYNNQWKRLYFVSQRSRYFRINSESLEVVEKPLFVPPLEEIRDVLKQALPNNFAEVAVEVVDCPDLTKQPFTLAAPGLGGKQKLIEIGGPPYLLPLVQREKIYDVQSLLKRLNYGDIALLIGAGAGPWPYLNCNCELVMNLAIAPSGLKNETRIGSVNKQANCCVQQTLPEKETRLALLANIYVSEGKPGKVLKVHVKKRIGQDDFIASIRKAVRSYYKDKLVGLGGTFLLKEGKAKQHVMSDFSTEPLNSDEALNDWLYFFDMSAPLIAVGTMVTDEAGMDLRVQHFHSFSHHGEAGHYHIDTTPDVAEYLGYFNVGEALYRVDQPPFVQNFGKD</sequence>
<keyword evidence="4 9" id="KW-0378">Hydrolase</keyword>